<accession>A0A6A7YWN8</accession>
<feature type="transmembrane region" description="Helical" evidence="1">
    <location>
        <begin position="167"/>
        <end position="187"/>
    </location>
</feature>
<feature type="transmembrane region" description="Helical" evidence="1">
    <location>
        <begin position="194"/>
        <end position="213"/>
    </location>
</feature>
<feature type="transmembrane region" description="Helical" evidence="1">
    <location>
        <begin position="134"/>
        <end position="155"/>
    </location>
</feature>
<reference evidence="6 7" key="1">
    <citation type="submission" date="2019-10" db="EMBL/GenBank/DDBJ databases">
        <title>Evaluation of single-gene subtyping targets for Pseudomonas.</title>
        <authorList>
            <person name="Reichler S.J."/>
            <person name="Orsi R.H."/>
            <person name="Wiedmann M."/>
            <person name="Martin N.H."/>
            <person name="Murphy S.I."/>
        </authorList>
    </citation>
    <scope>NUCLEOTIDE SEQUENCE</scope>
    <source>
        <strain evidence="2 8">FSL R10-0802</strain>
        <strain evidence="4 7">FSL R10-1594</strain>
        <strain evidence="5 6">FSL R10-1984</strain>
        <strain evidence="3">FSL R10-2339</strain>
    </source>
</reference>
<proteinExistence type="predicted"/>
<keyword evidence="1" id="KW-0472">Membrane</keyword>
<dbReference type="Proteomes" id="UP000443000">
    <property type="component" value="Unassembled WGS sequence"/>
</dbReference>
<dbReference type="EMBL" id="WIVT01000005">
    <property type="protein sequence ID" value="MQU15991.1"/>
    <property type="molecule type" value="Genomic_DNA"/>
</dbReference>
<keyword evidence="8" id="KW-1185">Reference proteome</keyword>
<evidence type="ECO:0000313" key="8">
    <source>
        <dbReference type="Proteomes" id="UP000713985"/>
    </source>
</evidence>
<evidence type="ECO:0000256" key="1">
    <source>
        <dbReference type="SAM" id="Phobius"/>
    </source>
</evidence>
<dbReference type="AlphaFoldDB" id="A0A6A7YWN8"/>
<evidence type="ECO:0000313" key="6">
    <source>
        <dbReference type="Proteomes" id="UP000437970"/>
    </source>
</evidence>
<keyword evidence="1" id="KW-1133">Transmembrane helix</keyword>
<dbReference type="OrthoDB" id="6433686at2"/>
<name>A0A6A7YWN8_9PSED</name>
<feature type="transmembrane region" description="Helical" evidence="1">
    <location>
        <begin position="75"/>
        <end position="96"/>
    </location>
</feature>
<sequence>MLERQQNKERKYQYNTPTTGPEHIEALYEEVAQGEDKDSAVTRKTLKGYVIEMVQLMRASARSKRRDDEEQESHFWRALILLGMAAAVFIYLALLNSSGWDWLDEKRFAFKVTGTLLALIFVLVQIERTAFFKVLWGFGFTKIIVSIGASALLVFSTGKAAGVINGVFGIDATAFPLSLTFMTGFIFFKNLSPFIFLIGVFAALHALNLFMWFKALLKGKYPEGPLVSSACFLLFACLVMGFYFGWGGNRLSAERLPEVAYKLAHVLDFNSKHSCANVPGNAAVIFIGPSQNVVLTDNHRVDVDSVQAFFEEDLQVPAFFARVECALSQNTAPVAEPQRQWLNP</sequence>
<dbReference type="Proteomes" id="UP000437970">
    <property type="component" value="Unassembled WGS sequence"/>
</dbReference>
<gene>
    <name evidence="4" type="ORF">GHN41_05925</name>
    <name evidence="3" type="ORF">GHN86_06055</name>
    <name evidence="2" type="ORF">GHN94_12515</name>
    <name evidence="5" type="ORF">GHO29_05965</name>
</gene>
<dbReference type="EMBL" id="WIWP01000019">
    <property type="protein sequence ID" value="MQT26653.1"/>
    <property type="molecule type" value="Genomic_DNA"/>
</dbReference>
<evidence type="ECO:0000313" key="5">
    <source>
        <dbReference type="EMBL" id="MQU26029.1"/>
    </source>
</evidence>
<feature type="transmembrane region" description="Helical" evidence="1">
    <location>
        <begin position="225"/>
        <end position="246"/>
    </location>
</feature>
<dbReference type="EMBL" id="WIWC01000006">
    <property type="protein sequence ID" value="MQT79630.1"/>
    <property type="molecule type" value="Genomic_DNA"/>
</dbReference>
<keyword evidence="1" id="KW-0812">Transmembrane</keyword>
<dbReference type="RefSeq" id="WP_153377937.1">
    <property type="nucleotide sequence ID" value="NZ_CAXAOS010000009.1"/>
</dbReference>
<evidence type="ECO:0000313" key="7">
    <source>
        <dbReference type="Proteomes" id="UP000443000"/>
    </source>
</evidence>
<evidence type="ECO:0000313" key="2">
    <source>
        <dbReference type="EMBL" id="MQT26653.1"/>
    </source>
</evidence>
<evidence type="ECO:0000313" key="3">
    <source>
        <dbReference type="EMBL" id="MQT79630.1"/>
    </source>
</evidence>
<dbReference type="EMBL" id="WIVW01000004">
    <property type="protein sequence ID" value="MQU26029.1"/>
    <property type="molecule type" value="Genomic_DNA"/>
</dbReference>
<evidence type="ECO:0000313" key="4">
    <source>
        <dbReference type="EMBL" id="MQU15991.1"/>
    </source>
</evidence>
<dbReference type="Proteomes" id="UP000713985">
    <property type="component" value="Unassembled WGS sequence"/>
</dbReference>
<organism evidence="3">
    <name type="scientific">Pseudomonas helleri</name>
    <dbReference type="NCBI Taxonomy" id="1608996"/>
    <lineage>
        <taxon>Bacteria</taxon>
        <taxon>Pseudomonadati</taxon>
        <taxon>Pseudomonadota</taxon>
        <taxon>Gammaproteobacteria</taxon>
        <taxon>Pseudomonadales</taxon>
        <taxon>Pseudomonadaceae</taxon>
        <taxon>Pseudomonas</taxon>
    </lineage>
</organism>
<comment type="caution">
    <text evidence="3">The sequence shown here is derived from an EMBL/GenBank/DDBJ whole genome shotgun (WGS) entry which is preliminary data.</text>
</comment>
<protein>
    <submittedName>
        <fullName evidence="3">Uncharacterized protein</fullName>
    </submittedName>
</protein>
<feature type="transmembrane region" description="Helical" evidence="1">
    <location>
        <begin position="108"/>
        <end position="127"/>
    </location>
</feature>